<dbReference type="InterPro" id="IPR036465">
    <property type="entry name" value="vWFA_dom_sf"/>
</dbReference>
<dbReference type="Gene3D" id="3.40.20.10">
    <property type="entry name" value="Severin"/>
    <property type="match status" value="1"/>
</dbReference>
<evidence type="ECO:0000256" key="5">
    <source>
        <dbReference type="ARBA" id="ARBA00022490"/>
    </source>
</evidence>
<dbReference type="PANTHER" id="PTHR13803">
    <property type="entry name" value="SEC24-RELATED PROTEIN"/>
    <property type="match status" value="1"/>
</dbReference>
<feature type="region of interest" description="Disordered" evidence="10">
    <location>
        <begin position="146"/>
        <end position="197"/>
    </location>
</feature>
<dbReference type="Gene3D" id="2.30.30.380">
    <property type="entry name" value="Zn-finger domain of Sec23/24"/>
    <property type="match status" value="1"/>
</dbReference>
<evidence type="ECO:0000256" key="4">
    <source>
        <dbReference type="ARBA" id="ARBA00008334"/>
    </source>
</evidence>
<keyword evidence="7" id="KW-0931">ER-Golgi transport</keyword>
<evidence type="ECO:0000313" key="15">
    <source>
        <dbReference type="EMBL" id="EZG57885.1"/>
    </source>
</evidence>
<dbReference type="InterPro" id="IPR036175">
    <property type="entry name" value="Sec23/24_helical_dom_sf"/>
</dbReference>
<dbReference type="GO" id="GO:0000149">
    <property type="term" value="F:SNARE binding"/>
    <property type="evidence" value="ECO:0007669"/>
    <property type="project" value="TreeGrafter"/>
</dbReference>
<dbReference type="OMA" id="QPPPFQM"/>
<organism evidence="15 16">
    <name type="scientific">Gregarina niphandrodes</name>
    <name type="common">Septate eugregarine</name>
    <dbReference type="NCBI Taxonomy" id="110365"/>
    <lineage>
        <taxon>Eukaryota</taxon>
        <taxon>Sar</taxon>
        <taxon>Alveolata</taxon>
        <taxon>Apicomplexa</taxon>
        <taxon>Conoidasida</taxon>
        <taxon>Gregarinasina</taxon>
        <taxon>Eugregarinorida</taxon>
        <taxon>Gregarinidae</taxon>
        <taxon>Gregarina</taxon>
    </lineage>
</organism>
<evidence type="ECO:0000256" key="7">
    <source>
        <dbReference type="ARBA" id="ARBA00022892"/>
    </source>
</evidence>
<gene>
    <name evidence="15" type="ORF">GNI_096270</name>
</gene>
<dbReference type="InterPro" id="IPR029006">
    <property type="entry name" value="ADF-H/Gelsolin-like_dom_sf"/>
</dbReference>
<evidence type="ECO:0000259" key="14">
    <source>
        <dbReference type="Pfam" id="PF08033"/>
    </source>
</evidence>
<dbReference type="SUPFAM" id="SSF53300">
    <property type="entry name" value="vWA-like"/>
    <property type="match status" value="1"/>
</dbReference>
<evidence type="ECO:0000256" key="3">
    <source>
        <dbReference type="ARBA" id="ARBA00004586"/>
    </source>
</evidence>
<dbReference type="OrthoDB" id="49016at2759"/>
<dbReference type="GO" id="GO:0008270">
    <property type="term" value="F:zinc ion binding"/>
    <property type="evidence" value="ECO:0007669"/>
    <property type="project" value="InterPro"/>
</dbReference>
<dbReference type="Pfam" id="PF00626">
    <property type="entry name" value="Gelsolin"/>
    <property type="match status" value="1"/>
</dbReference>
<reference evidence="15" key="1">
    <citation type="submission" date="2013-12" db="EMBL/GenBank/DDBJ databases">
        <authorList>
            <person name="Omoto C.K."/>
            <person name="Sibley D."/>
            <person name="Venepally P."/>
            <person name="Hadjithomas M."/>
            <person name="Karamycheva S."/>
            <person name="Brunk B."/>
            <person name="Roos D."/>
            <person name="Caler E."/>
            <person name="Lorenzi H."/>
        </authorList>
    </citation>
    <scope>NUCLEOTIDE SEQUENCE</scope>
</reference>
<feature type="compositionally biased region" description="Polar residues" evidence="10">
    <location>
        <begin position="11"/>
        <end position="68"/>
    </location>
</feature>
<feature type="compositionally biased region" description="Gly residues" evidence="10">
    <location>
        <begin position="149"/>
        <end position="159"/>
    </location>
</feature>
<dbReference type="Gene3D" id="2.60.40.1670">
    <property type="entry name" value="beta-sandwich domain of Sec23/24"/>
    <property type="match status" value="1"/>
</dbReference>
<dbReference type="GO" id="GO:0070971">
    <property type="term" value="C:endoplasmic reticulum exit site"/>
    <property type="evidence" value="ECO:0007669"/>
    <property type="project" value="TreeGrafter"/>
</dbReference>
<dbReference type="SUPFAM" id="SSF82919">
    <property type="entry name" value="Zn-finger domain of Sec23/24"/>
    <property type="match status" value="1"/>
</dbReference>
<dbReference type="PANTHER" id="PTHR13803:SF39">
    <property type="entry name" value="SECRETORY 24AB, ISOFORM A"/>
    <property type="match status" value="1"/>
</dbReference>
<evidence type="ECO:0000256" key="8">
    <source>
        <dbReference type="ARBA" id="ARBA00023034"/>
    </source>
</evidence>
<dbReference type="InterPro" id="IPR007123">
    <property type="entry name" value="Gelsolin-like_dom"/>
</dbReference>
<dbReference type="Gene3D" id="3.40.50.410">
    <property type="entry name" value="von Willebrand factor, type A domain"/>
    <property type="match status" value="1"/>
</dbReference>
<dbReference type="GO" id="GO:0005789">
    <property type="term" value="C:endoplasmic reticulum membrane"/>
    <property type="evidence" value="ECO:0007669"/>
    <property type="project" value="UniProtKB-SubCell"/>
</dbReference>
<evidence type="ECO:0000256" key="6">
    <source>
        <dbReference type="ARBA" id="ARBA00022824"/>
    </source>
</evidence>
<keyword evidence="5" id="KW-0963">Cytoplasm</keyword>
<dbReference type="SUPFAM" id="SSF81995">
    <property type="entry name" value="beta-sandwich domain of Sec23/24"/>
    <property type="match status" value="1"/>
</dbReference>
<feature type="domain" description="Gelsolin-like" evidence="11">
    <location>
        <begin position="857"/>
        <end position="903"/>
    </location>
</feature>
<protein>
    <submittedName>
        <fullName evidence="15">Trunk domain protein</fullName>
    </submittedName>
</protein>
<dbReference type="InterPro" id="IPR012990">
    <property type="entry name" value="Beta-sandwich_Sec23_24"/>
</dbReference>
<comment type="similarity">
    <text evidence="4">Belongs to the SEC23/SEC24 family. SEC24 subfamily.</text>
</comment>
<dbReference type="GO" id="GO:0000139">
    <property type="term" value="C:Golgi membrane"/>
    <property type="evidence" value="ECO:0007669"/>
    <property type="project" value="UniProtKB-SubCell"/>
</dbReference>
<dbReference type="GO" id="GO:0006886">
    <property type="term" value="P:intracellular protein transport"/>
    <property type="evidence" value="ECO:0007669"/>
    <property type="project" value="InterPro"/>
</dbReference>
<evidence type="ECO:0000256" key="9">
    <source>
        <dbReference type="ARBA" id="ARBA00023136"/>
    </source>
</evidence>
<dbReference type="SUPFAM" id="SSF81811">
    <property type="entry name" value="Helical domain of Sec23/24"/>
    <property type="match status" value="1"/>
</dbReference>
<dbReference type="GeneID" id="22913423"/>
<dbReference type="AlphaFoldDB" id="A0A023B500"/>
<evidence type="ECO:0000259" key="12">
    <source>
        <dbReference type="Pfam" id="PF04810"/>
    </source>
</evidence>
<dbReference type="eggNOG" id="KOG1985">
    <property type="taxonomic scope" value="Eukaryota"/>
</dbReference>
<feature type="domain" description="Sec23/Sec24 trunk" evidence="13">
    <location>
        <begin position="362"/>
        <end position="616"/>
    </location>
</feature>
<evidence type="ECO:0000256" key="1">
    <source>
        <dbReference type="ARBA" id="ARBA00004394"/>
    </source>
</evidence>
<dbReference type="InterPro" id="IPR036174">
    <property type="entry name" value="Znf_Sec23_Sec24_sf"/>
</dbReference>
<evidence type="ECO:0000313" key="16">
    <source>
        <dbReference type="Proteomes" id="UP000019763"/>
    </source>
</evidence>
<dbReference type="Proteomes" id="UP000019763">
    <property type="component" value="Unassembled WGS sequence"/>
</dbReference>
<keyword evidence="16" id="KW-1185">Reference proteome</keyword>
<comment type="caution">
    <text evidence="15">The sequence shown here is derived from an EMBL/GenBank/DDBJ whole genome shotgun (WGS) entry which is preliminary data.</text>
</comment>
<dbReference type="Pfam" id="PF08033">
    <property type="entry name" value="Sec23_BS"/>
    <property type="match status" value="1"/>
</dbReference>
<dbReference type="GO" id="GO:0090110">
    <property type="term" value="P:COPII-coated vesicle cargo loading"/>
    <property type="evidence" value="ECO:0007669"/>
    <property type="project" value="TreeGrafter"/>
</dbReference>
<dbReference type="Pfam" id="PF04811">
    <property type="entry name" value="Sec23_trunk"/>
    <property type="match status" value="1"/>
</dbReference>
<evidence type="ECO:0000259" key="13">
    <source>
        <dbReference type="Pfam" id="PF04811"/>
    </source>
</evidence>
<dbReference type="SUPFAM" id="SSF82754">
    <property type="entry name" value="C-terminal, gelsolin-like domain of Sec23/24"/>
    <property type="match status" value="1"/>
</dbReference>
<name>A0A023B500_GRENI</name>
<keyword evidence="9" id="KW-0472">Membrane</keyword>
<keyword evidence="8" id="KW-0333">Golgi apparatus</keyword>
<feature type="region of interest" description="Disordered" evidence="10">
    <location>
        <begin position="518"/>
        <end position="542"/>
    </location>
</feature>
<accession>A0A023B500</accession>
<feature type="domain" description="Zinc finger Sec23/Sec24-type" evidence="12">
    <location>
        <begin position="288"/>
        <end position="324"/>
    </location>
</feature>
<dbReference type="VEuPathDB" id="CryptoDB:GNI_096270"/>
<proteinExistence type="inferred from homology"/>
<dbReference type="Pfam" id="PF04810">
    <property type="entry name" value="zf-Sec23_Sec24"/>
    <property type="match status" value="1"/>
</dbReference>
<feature type="compositionally biased region" description="Polar residues" evidence="10">
    <location>
        <begin position="81"/>
        <end position="99"/>
    </location>
</feature>
<feature type="region of interest" description="Disordered" evidence="10">
    <location>
        <begin position="1"/>
        <end position="100"/>
    </location>
</feature>
<evidence type="ECO:0000259" key="11">
    <source>
        <dbReference type="Pfam" id="PF00626"/>
    </source>
</evidence>
<keyword evidence="6" id="KW-0256">Endoplasmic reticulum</keyword>
<dbReference type="InterPro" id="IPR050550">
    <property type="entry name" value="SEC23_SEC24_subfamily"/>
</dbReference>
<dbReference type="InterPro" id="IPR006896">
    <property type="entry name" value="Sec23/24_trunk_dom"/>
</dbReference>
<evidence type="ECO:0000256" key="10">
    <source>
        <dbReference type="SAM" id="MobiDB-lite"/>
    </source>
</evidence>
<dbReference type="InterPro" id="IPR006895">
    <property type="entry name" value="Znf_Sec23_Sec24"/>
</dbReference>
<comment type="subcellular location">
    <subcellularLocation>
        <location evidence="2">Cytoplasm</location>
    </subcellularLocation>
    <subcellularLocation>
        <location evidence="3">Endoplasmic reticulum membrane</location>
    </subcellularLocation>
    <subcellularLocation>
        <location evidence="1">Golgi apparatus membrane</location>
    </subcellularLocation>
</comment>
<feature type="domain" description="Sec23/Sec24 beta-sandwich" evidence="14">
    <location>
        <begin position="624"/>
        <end position="707"/>
    </location>
</feature>
<keyword evidence="7" id="KW-0813">Transport</keyword>
<sequence>MNGPKPATTPYAASSQSTTPYSQGPYQAYYPTTSQFQPGMNPVSAQTQYQAPASQSQLNAHTLPSQYGVTAPGAPTPAPTSQFGPSMTVPSQSMGSRSQLPAGYGVAAEGYVAPGGSAGSYGQAKQTSGMYGASYDASGSQAAMASGSVAGGSLSGGGRVPPNQVPSYAGAAAGGQPPPYPGGAHAGGQPPYSGQAGYPATTYGTQRAEPGHGPYPAGTSYPTGYPTGGAPALISAQPQPSASLVQVSASVFPNSQGVRGRANIPLGAVYTLMKEELPVVNPPTQKLIRCAKCRAYVNCYVEFRDGGSKWGCNICAHINDVPNDFYCSLLANGERQDKFEKPELSQAAVEFVATPDYMTRPPMAPAYVLLLDVSKPAVQSGFVHSVCQSFRKLIELDKFPGLERAQICIMTYDANIYFYTPGSEIPHVGMFPRNSTALRCTVGTGEVFLPSNDLLIHIKDNKDKLLHLLDNLNSYWTDQVSEESSVAGALTAAKLILRPVGGKILLCQSTLPLAPELGLNPSHDMRKKDSKGRSTTNHALPDPVDGVKPSSPFFSSLAAQLAQLQIAVDTFVAPALPVPMDVATIGQLARNTGGQVYYYPSFSGEVYLSKLAHDVDQAVAGVAGWEGVMRVRCTKTWKITKYHGNYCFRGVDLLMLPSFAKEHTVSVQFEPNESVTIEKECYVQAAVLYTTSAGERRIRVVNHCMATSPNLRDIATGVNVPATMYLVAHNAMDECYAGKLADGRGYIHSQAGHLVSLLSLITPLTPPTADPSYALDAGNAIQQATLFCAGLIKSTAFRDGRDVSADERVVAWNRLRSFTLAEVVSYVLPKLLEISQLPPQAGVMLDNGDCSLPGTYRLTNRVLNPQGAYLLANAEHLLLWLGRAVSSDWLRAVFGVNSTQEVHSYAWDNIPATTLPGQKLHNIVTYFRKQHCSYLPLIICKQGEPLEARFVQLLIEDKNHSMGAGFLELWDKFTKNAASRTQQYMRSG</sequence>
<evidence type="ECO:0000256" key="2">
    <source>
        <dbReference type="ARBA" id="ARBA00004496"/>
    </source>
</evidence>
<dbReference type="GO" id="GO:0030127">
    <property type="term" value="C:COPII vesicle coat"/>
    <property type="evidence" value="ECO:0007669"/>
    <property type="project" value="InterPro"/>
</dbReference>
<dbReference type="EMBL" id="AFNH02000721">
    <property type="protein sequence ID" value="EZG57885.1"/>
    <property type="molecule type" value="Genomic_DNA"/>
</dbReference>
<dbReference type="Gene3D" id="1.20.120.730">
    <property type="entry name" value="Sec23/Sec24 helical domain"/>
    <property type="match status" value="1"/>
</dbReference>
<dbReference type="RefSeq" id="XP_011131006.1">
    <property type="nucleotide sequence ID" value="XM_011132704.1"/>
</dbReference>
<dbReference type="InterPro" id="IPR036180">
    <property type="entry name" value="Gelsolin-like_dom_sf"/>
</dbReference>